<feature type="region of interest" description="Disordered" evidence="1">
    <location>
        <begin position="191"/>
        <end position="285"/>
    </location>
</feature>
<feature type="compositionally biased region" description="Polar residues" evidence="1">
    <location>
        <begin position="220"/>
        <end position="238"/>
    </location>
</feature>
<dbReference type="WBParaSite" id="TREG1_135270.1">
    <property type="protein sequence ID" value="TREG1_135270.1"/>
    <property type="gene ID" value="TREG1_135270"/>
</dbReference>
<sequence>MRNSRVTLCIPSRLISAVENTVTCTDEIKSVEDQMRNLMKADCTRVMESPTIKTVPSDRDPCTIEVLRSAGVVTYQKDSEEEEELKIAMADSEFLTKQRLNLLTTTTNTTTTTTTGIAGVGVVGGIPGPSVNGLVDVVSDDESETDLLEDIENICQYGKINDFKPGTVEDALAILQSSLVTSIQSRQSNMFGGGSVGGTSQTSMSTKHSTSPASVRVPNSHVTNMINPPTPQKNSSRPKQAKKKLPPPSKHIARIGAQAEAKRKQNVNSKANYTNPEVSNKELETARCRREEMEAFLIGDSDTNKKCK</sequence>
<keyword evidence="2" id="KW-1185">Reference proteome</keyword>
<protein>
    <submittedName>
        <fullName evidence="3">Uncharacterized protein</fullName>
    </submittedName>
</protein>
<evidence type="ECO:0000256" key="1">
    <source>
        <dbReference type="SAM" id="MobiDB-lite"/>
    </source>
</evidence>
<accession>A0AA85J0F2</accession>
<proteinExistence type="predicted"/>
<organism evidence="2 3">
    <name type="scientific">Trichobilharzia regenti</name>
    <name type="common">Nasal bird schistosome</name>
    <dbReference type="NCBI Taxonomy" id="157069"/>
    <lineage>
        <taxon>Eukaryota</taxon>
        <taxon>Metazoa</taxon>
        <taxon>Spiralia</taxon>
        <taxon>Lophotrochozoa</taxon>
        <taxon>Platyhelminthes</taxon>
        <taxon>Trematoda</taxon>
        <taxon>Digenea</taxon>
        <taxon>Strigeidida</taxon>
        <taxon>Schistosomatoidea</taxon>
        <taxon>Schistosomatidae</taxon>
        <taxon>Trichobilharzia</taxon>
    </lineage>
</organism>
<dbReference type="Proteomes" id="UP000050795">
    <property type="component" value="Unassembled WGS sequence"/>
</dbReference>
<reference evidence="3" key="2">
    <citation type="submission" date="2023-11" db="UniProtKB">
        <authorList>
            <consortium name="WormBaseParasite"/>
        </authorList>
    </citation>
    <scope>IDENTIFICATION</scope>
</reference>
<evidence type="ECO:0000313" key="3">
    <source>
        <dbReference type="WBParaSite" id="TREG1_135270.1"/>
    </source>
</evidence>
<feature type="compositionally biased region" description="Polar residues" evidence="1">
    <location>
        <begin position="266"/>
        <end position="278"/>
    </location>
</feature>
<reference evidence="2" key="1">
    <citation type="submission" date="2022-06" db="EMBL/GenBank/DDBJ databases">
        <authorList>
            <person name="Berger JAMES D."/>
            <person name="Berger JAMES D."/>
        </authorList>
    </citation>
    <scope>NUCLEOTIDE SEQUENCE [LARGE SCALE GENOMIC DNA]</scope>
</reference>
<dbReference type="AlphaFoldDB" id="A0AA85J0F2"/>
<evidence type="ECO:0000313" key="2">
    <source>
        <dbReference type="Proteomes" id="UP000050795"/>
    </source>
</evidence>
<name>A0AA85J0F2_TRIRE</name>